<gene>
    <name evidence="1" type="ORF">OCU04_000108</name>
</gene>
<evidence type="ECO:0000313" key="2">
    <source>
        <dbReference type="Proteomes" id="UP001152300"/>
    </source>
</evidence>
<dbReference type="Proteomes" id="UP001152300">
    <property type="component" value="Unassembled WGS sequence"/>
</dbReference>
<evidence type="ECO:0000313" key="1">
    <source>
        <dbReference type="EMBL" id="KAJ8069680.1"/>
    </source>
</evidence>
<dbReference type="OrthoDB" id="3438346at2759"/>
<protein>
    <submittedName>
        <fullName evidence="1">Uncharacterized protein</fullName>
    </submittedName>
</protein>
<accession>A0A9X0AVI2</accession>
<dbReference type="EMBL" id="JAPEIS010000001">
    <property type="protein sequence ID" value="KAJ8069680.1"/>
    <property type="molecule type" value="Genomic_DNA"/>
</dbReference>
<keyword evidence="2" id="KW-1185">Reference proteome</keyword>
<organism evidence="1 2">
    <name type="scientific">Sclerotinia nivalis</name>
    <dbReference type="NCBI Taxonomy" id="352851"/>
    <lineage>
        <taxon>Eukaryota</taxon>
        <taxon>Fungi</taxon>
        <taxon>Dikarya</taxon>
        <taxon>Ascomycota</taxon>
        <taxon>Pezizomycotina</taxon>
        <taxon>Leotiomycetes</taxon>
        <taxon>Helotiales</taxon>
        <taxon>Sclerotiniaceae</taxon>
        <taxon>Sclerotinia</taxon>
    </lineage>
</organism>
<sequence>MNHGQEPNQEPQLSGNFAAYGSGADLNMKIPQADILRVLEGVSVAMKSPDGELPLIQQWLTLDNSSSADLMVSEWLSRIDSAGNESKPKHGHQPSDGHTRARLVARLTVGVAFLRQKSRHDQSATPDDLDFTWRMVYDALSNDKLPGPLCTAARSAQGFVAVALCSLVKDGKIEELFRLHAWLPDGQRGNKDFAIHSHQAWAQSWILAGEGRNRTFHVRSATNPVFATHNKYALRWSDTKGKSNATTSYKIHQTFSIVDKTEEMARATLARIDLHTKNMSYKISSASYHTSTVEPEVMHATLFFFDAQRGFTRDSNVLGPTQGDSFVQVRDTSSTNLITLANDINTLRFGNI</sequence>
<dbReference type="AlphaFoldDB" id="A0A9X0AVI2"/>
<name>A0A9X0AVI2_9HELO</name>
<reference evidence="1" key="1">
    <citation type="submission" date="2022-11" db="EMBL/GenBank/DDBJ databases">
        <title>Genome Resource of Sclerotinia nivalis Strain SnTB1, a Plant Pathogen Isolated from American Ginseng.</title>
        <authorList>
            <person name="Fan S."/>
        </authorList>
    </citation>
    <scope>NUCLEOTIDE SEQUENCE</scope>
    <source>
        <strain evidence="1">SnTB1</strain>
    </source>
</reference>
<comment type="caution">
    <text evidence="1">The sequence shown here is derived from an EMBL/GenBank/DDBJ whole genome shotgun (WGS) entry which is preliminary data.</text>
</comment>
<proteinExistence type="predicted"/>